<sequence length="131" mass="14300">MPKGCGRRSPPELALWEALPRNEAGLRFRRQHAAGDYVLDFYCAIAKLAIEVDGEAHDRGDRPARDAVRDAWLAAQGVMVVRYTAQDVLTNLDGVVRHVLMVAAERREQFGVRRRPPPPSPAAPPPPGGGG</sequence>
<feature type="region of interest" description="Disordered" evidence="1">
    <location>
        <begin position="107"/>
        <end position="131"/>
    </location>
</feature>
<feature type="compositionally biased region" description="Pro residues" evidence="1">
    <location>
        <begin position="117"/>
        <end position="131"/>
    </location>
</feature>
<dbReference type="PANTHER" id="PTHR38590">
    <property type="entry name" value="BLL0828 PROTEIN"/>
    <property type="match status" value="1"/>
</dbReference>
<dbReference type="SUPFAM" id="SSF52980">
    <property type="entry name" value="Restriction endonuclease-like"/>
    <property type="match status" value="1"/>
</dbReference>
<gene>
    <name evidence="3" type="ORF">FYJ91_06385</name>
</gene>
<dbReference type="EMBL" id="VTOU01000002">
    <property type="protein sequence ID" value="TZG27247.1"/>
    <property type="molecule type" value="Genomic_DNA"/>
</dbReference>
<dbReference type="Proteomes" id="UP000322077">
    <property type="component" value="Unassembled WGS sequence"/>
</dbReference>
<dbReference type="InterPro" id="IPR011335">
    <property type="entry name" value="Restrct_endonuc-II-like"/>
</dbReference>
<dbReference type="AlphaFoldDB" id="A0A5D9C7L2"/>
<evidence type="ECO:0000313" key="3">
    <source>
        <dbReference type="EMBL" id="TZG27247.1"/>
    </source>
</evidence>
<dbReference type="CDD" id="cd01038">
    <property type="entry name" value="Endonuclease_DUF559"/>
    <property type="match status" value="1"/>
</dbReference>
<dbReference type="Gene3D" id="3.40.960.10">
    <property type="entry name" value="VSR Endonuclease"/>
    <property type="match status" value="1"/>
</dbReference>
<feature type="domain" description="DUF559" evidence="2">
    <location>
        <begin position="11"/>
        <end position="101"/>
    </location>
</feature>
<evidence type="ECO:0000256" key="1">
    <source>
        <dbReference type="SAM" id="MobiDB-lite"/>
    </source>
</evidence>
<proteinExistence type="predicted"/>
<dbReference type="RefSeq" id="WP_149521465.1">
    <property type="nucleotide sequence ID" value="NZ_VTOU01000002.1"/>
</dbReference>
<dbReference type="PANTHER" id="PTHR38590:SF1">
    <property type="entry name" value="BLL0828 PROTEIN"/>
    <property type="match status" value="1"/>
</dbReference>
<evidence type="ECO:0000313" key="4">
    <source>
        <dbReference type="Proteomes" id="UP000322077"/>
    </source>
</evidence>
<protein>
    <submittedName>
        <fullName evidence="3">DUF559 domain-containing protein</fullName>
    </submittedName>
</protein>
<dbReference type="Pfam" id="PF04480">
    <property type="entry name" value="DUF559"/>
    <property type="match status" value="1"/>
</dbReference>
<dbReference type="InterPro" id="IPR047216">
    <property type="entry name" value="Endonuclease_DUF559_bact"/>
</dbReference>
<dbReference type="InterPro" id="IPR007569">
    <property type="entry name" value="DUF559"/>
</dbReference>
<keyword evidence="4" id="KW-1185">Reference proteome</keyword>
<reference evidence="3 4" key="1">
    <citation type="submission" date="2019-08" db="EMBL/GenBank/DDBJ databases">
        <authorList>
            <person name="Wang G."/>
            <person name="Xu Z."/>
        </authorList>
    </citation>
    <scope>NUCLEOTIDE SEQUENCE [LARGE SCALE GENOMIC DNA]</scope>
    <source>
        <strain evidence="3 4">ZX</strain>
    </source>
</reference>
<organism evidence="3 4">
    <name type="scientific">Sphingomonas montanisoli</name>
    <dbReference type="NCBI Taxonomy" id="2606412"/>
    <lineage>
        <taxon>Bacteria</taxon>
        <taxon>Pseudomonadati</taxon>
        <taxon>Pseudomonadota</taxon>
        <taxon>Alphaproteobacteria</taxon>
        <taxon>Sphingomonadales</taxon>
        <taxon>Sphingomonadaceae</taxon>
        <taxon>Sphingomonas</taxon>
    </lineage>
</organism>
<evidence type="ECO:0000259" key="2">
    <source>
        <dbReference type="Pfam" id="PF04480"/>
    </source>
</evidence>
<comment type="caution">
    <text evidence="3">The sequence shown here is derived from an EMBL/GenBank/DDBJ whole genome shotgun (WGS) entry which is preliminary data.</text>
</comment>
<accession>A0A5D9C7L2</accession>
<name>A0A5D9C7L2_9SPHN</name>